<dbReference type="PANTHER" id="PTHR11361:SF152">
    <property type="entry name" value="DNA MISMATCH REPAIR PROTEIN"/>
    <property type="match status" value="1"/>
</dbReference>
<evidence type="ECO:0000256" key="4">
    <source>
        <dbReference type="SAM" id="Phobius"/>
    </source>
</evidence>
<feature type="transmembrane region" description="Helical" evidence="4">
    <location>
        <begin position="6"/>
        <end position="23"/>
    </location>
</feature>
<keyword evidence="2" id="KW-0067">ATP-binding</keyword>
<keyword evidence="1" id="KW-0547">Nucleotide-binding</keyword>
<organism evidence="6 7">
    <name type="scientific">Vagococcus elongatus</name>
    <dbReference type="NCBI Taxonomy" id="180344"/>
    <lineage>
        <taxon>Bacteria</taxon>
        <taxon>Bacillati</taxon>
        <taxon>Bacillota</taxon>
        <taxon>Bacilli</taxon>
        <taxon>Lactobacillales</taxon>
        <taxon>Enterococcaceae</taxon>
        <taxon>Vagococcus</taxon>
    </lineage>
</organism>
<accession>A0A430AND7</accession>
<reference evidence="6 7" key="1">
    <citation type="submission" date="2017-05" db="EMBL/GenBank/DDBJ databases">
        <title>Vagococcus spp. assemblies.</title>
        <authorList>
            <person name="Gulvik C.A."/>
        </authorList>
    </citation>
    <scope>NUCLEOTIDE SEQUENCE [LARGE SCALE GENOMIC DNA]</scope>
    <source>
        <strain evidence="6 7">CCUG 51432</strain>
    </source>
</reference>
<evidence type="ECO:0000313" key="6">
    <source>
        <dbReference type="EMBL" id="RSU09444.1"/>
    </source>
</evidence>
<dbReference type="InterPro" id="IPR045076">
    <property type="entry name" value="MutS"/>
</dbReference>
<evidence type="ECO:0000256" key="1">
    <source>
        <dbReference type="ARBA" id="ARBA00022741"/>
    </source>
</evidence>
<evidence type="ECO:0000256" key="2">
    <source>
        <dbReference type="ARBA" id="ARBA00022840"/>
    </source>
</evidence>
<proteinExistence type="predicted"/>
<evidence type="ECO:0000313" key="7">
    <source>
        <dbReference type="Proteomes" id="UP000287605"/>
    </source>
</evidence>
<keyword evidence="4" id="KW-1133">Transmembrane helix</keyword>
<keyword evidence="4" id="KW-0472">Membrane</keyword>
<dbReference type="SUPFAM" id="SSF52540">
    <property type="entry name" value="P-loop containing nucleoside triphosphate hydrolases"/>
    <property type="match status" value="1"/>
</dbReference>
<dbReference type="Pfam" id="PF00488">
    <property type="entry name" value="MutS_V"/>
    <property type="match status" value="1"/>
</dbReference>
<dbReference type="SMART" id="SM00534">
    <property type="entry name" value="MUTSac"/>
    <property type="match status" value="1"/>
</dbReference>
<sequence>MNEKIMMGILAIGIVGFILFVSWRDQQRLKEKIKREWGKVPKSTAVNVDDENSLYEVWQLHVQKKNLTALLDDTTWYDLDLSRLFKVLNGTRSSIGAEWLYSKLRQNDYRQKEQKDFRQLVDFFYEHQGEREKMQFALAKVGKKNENHVWKYLYDDDLSFIKHSWLFYLAGGATLVSLLLFLFTFEVVFGVLTLFLVCVNMGTYYYYKGKLETELVVMGYLVNVLSTPETMKKLDFPFKKEMTEYAKLFNSVRKVGFSFRVKGDTDAEVFFEYLNMMFMVPFISYNIVVDKIKKYRQEATALVELLGAVDAAIAVANFQKLLPYYCRSEFISDKKIQGQGVYHPMLTEPVANDVSLEQFNLVTGSNASGKSTYVKSVAINAILSQTFGIACAESWQMHPGEIYTSMAIKDDIFKGESYFISEIKSVRRIIRVIENGHFCYAFVDEILKGTNTIERIASSSHIVEWLSRQDCLGYVATHDIELTEILGEKCHNIHFREVVMDDGDITFDYRLHQGPSQTRNAIALLERLDYPKEIVRQAIESASAFEKSRQWH</sequence>
<dbReference type="InterPro" id="IPR027417">
    <property type="entry name" value="P-loop_NTPase"/>
</dbReference>
<dbReference type="PANTHER" id="PTHR11361">
    <property type="entry name" value="DNA MISMATCH REPAIR PROTEIN MUTS FAMILY MEMBER"/>
    <property type="match status" value="1"/>
</dbReference>
<evidence type="ECO:0000259" key="5">
    <source>
        <dbReference type="SMART" id="SM00534"/>
    </source>
</evidence>
<name>A0A430AND7_9ENTE</name>
<gene>
    <name evidence="6" type="ORF">CBF29_11375</name>
</gene>
<protein>
    <recommendedName>
        <fullName evidence="5">DNA mismatch repair proteins mutS family domain-containing protein</fullName>
    </recommendedName>
</protein>
<dbReference type="GO" id="GO:0030983">
    <property type="term" value="F:mismatched DNA binding"/>
    <property type="evidence" value="ECO:0007669"/>
    <property type="project" value="InterPro"/>
</dbReference>
<dbReference type="Gene3D" id="3.40.50.300">
    <property type="entry name" value="P-loop containing nucleotide triphosphate hydrolases"/>
    <property type="match status" value="1"/>
</dbReference>
<dbReference type="EMBL" id="NGKA01000021">
    <property type="protein sequence ID" value="RSU09444.1"/>
    <property type="molecule type" value="Genomic_DNA"/>
</dbReference>
<dbReference type="OrthoDB" id="9802448at2"/>
<keyword evidence="7" id="KW-1185">Reference proteome</keyword>
<dbReference type="Proteomes" id="UP000287605">
    <property type="component" value="Unassembled WGS sequence"/>
</dbReference>
<evidence type="ECO:0000256" key="3">
    <source>
        <dbReference type="ARBA" id="ARBA00023125"/>
    </source>
</evidence>
<dbReference type="GO" id="GO:0005829">
    <property type="term" value="C:cytosol"/>
    <property type="evidence" value="ECO:0007669"/>
    <property type="project" value="TreeGrafter"/>
</dbReference>
<dbReference type="GO" id="GO:0005524">
    <property type="term" value="F:ATP binding"/>
    <property type="evidence" value="ECO:0007669"/>
    <property type="project" value="UniProtKB-KW"/>
</dbReference>
<dbReference type="GO" id="GO:0140664">
    <property type="term" value="F:ATP-dependent DNA damage sensor activity"/>
    <property type="evidence" value="ECO:0007669"/>
    <property type="project" value="InterPro"/>
</dbReference>
<dbReference type="AlphaFoldDB" id="A0A430AND7"/>
<feature type="domain" description="DNA mismatch repair proteins mutS family" evidence="5">
    <location>
        <begin position="357"/>
        <end position="543"/>
    </location>
</feature>
<keyword evidence="3" id="KW-0238">DNA-binding</keyword>
<dbReference type="RefSeq" id="WP_126809848.1">
    <property type="nucleotide sequence ID" value="NZ_NGKA01000021.1"/>
</dbReference>
<keyword evidence="4" id="KW-0812">Transmembrane</keyword>
<dbReference type="GO" id="GO:0006298">
    <property type="term" value="P:mismatch repair"/>
    <property type="evidence" value="ECO:0007669"/>
    <property type="project" value="InterPro"/>
</dbReference>
<dbReference type="InterPro" id="IPR000432">
    <property type="entry name" value="DNA_mismatch_repair_MutS_C"/>
</dbReference>
<comment type="caution">
    <text evidence="6">The sequence shown here is derived from an EMBL/GenBank/DDBJ whole genome shotgun (WGS) entry which is preliminary data.</text>
</comment>